<evidence type="ECO:0000256" key="15">
    <source>
        <dbReference type="ARBA" id="ARBA00023170"/>
    </source>
</evidence>
<dbReference type="EnsemblMetazoa" id="RPRC013105-RA">
    <property type="protein sequence ID" value="RPRC013105-PA"/>
    <property type="gene ID" value="RPRC013105"/>
</dbReference>
<keyword evidence="3" id="KW-0597">Phosphoprotein</keyword>
<dbReference type="InterPro" id="IPR011009">
    <property type="entry name" value="Kinase-like_dom_sf"/>
</dbReference>
<evidence type="ECO:0000256" key="4">
    <source>
        <dbReference type="ARBA" id="ARBA00022679"/>
    </source>
</evidence>
<keyword evidence="8" id="KW-0547">Nucleotide-binding</keyword>
<keyword evidence="5 21" id="KW-0812">Transmembrane</keyword>
<evidence type="ECO:0000256" key="7">
    <source>
        <dbReference type="ARBA" id="ARBA00022737"/>
    </source>
</evidence>
<evidence type="ECO:0000256" key="17">
    <source>
        <dbReference type="ARBA" id="ARBA00023319"/>
    </source>
</evidence>
<feature type="region of interest" description="Disordered" evidence="20">
    <location>
        <begin position="240"/>
        <end position="289"/>
    </location>
</feature>
<dbReference type="FunFam" id="1.10.510.10:FF:000462">
    <property type="entry name" value="Receptor tyrosine kinase"/>
    <property type="match status" value="1"/>
</dbReference>
<protein>
    <recommendedName>
        <fullName evidence="2">receptor protein-tyrosine kinase</fullName>
        <ecNumber evidence="2">2.7.10.1</ecNumber>
    </recommendedName>
</protein>
<comment type="subcellular location">
    <subcellularLocation>
        <location evidence="1">Membrane</location>
        <topology evidence="1">Single-pass membrane protein</topology>
    </subcellularLocation>
</comment>
<dbReference type="FunFam" id="3.30.200.20:FF:000593">
    <property type="entry name" value="Predicted protein"/>
    <property type="match status" value="1"/>
</dbReference>
<dbReference type="PANTHER" id="PTHR24416:SF481">
    <property type="entry name" value="TIE-LIKE RECEPTOR TYROSINE KINASE"/>
    <property type="match status" value="1"/>
</dbReference>
<evidence type="ECO:0000256" key="5">
    <source>
        <dbReference type="ARBA" id="ARBA00022692"/>
    </source>
</evidence>
<evidence type="ECO:0000256" key="19">
    <source>
        <dbReference type="ARBA" id="ARBA00056965"/>
    </source>
</evidence>
<keyword evidence="9" id="KW-0418">Kinase</keyword>
<dbReference type="InParanoid" id="T1I9Y4"/>
<comment type="catalytic activity">
    <reaction evidence="18">
        <text>L-tyrosyl-[protein] + ATP = O-phospho-L-tyrosyl-[protein] + ADP + H(+)</text>
        <dbReference type="Rhea" id="RHEA:10596"/>
        <dbReference type="Rhea" id="RHEA-COMP:10136"/>
        <dbReference type="Rhea" id="RHEA-COMP:20101"/>
        <dbReference type="ChEBI" id="CHEBI:15378"/>
        <dbReference type="ChEBI" id="CHEBI:30616"/>
        <dbReference type="ChEBI" id="CHEBI:46858"/>
        <dbReference type="ChEBI" id="CHEBI:61978"/>
        <dbReference type="ChEBI" id="CHEBI:456216"/>
        <dbReference type="EC" id="2.7.10.1"/>
    </reaction>
</comment>
<dbReference type="PANTHER" id="PTHR24416">
    <property type="entry name" value="TYROSINE-PROTEIN KINASE RECEPTOR"/>
    <property type="match status" value="1"/>
</dbReference>
<evidence type="ECO:0000256" key="14">
    <source>
        <dbReference type="ARBA" id="ARBA00023157"/>
    </source>
</evidence>
<dbReference type="InterPro" id="IPR008266">
    <property type="entry name" value="Tyr_kinase_AS"/>
</dbReference>
<dbReference type="SUPFAM" id="SSF56112">
    <property type="entry name" value="Protein kinase-like (PK-like)"/>
    <property type="match status" value="1"/>
</dbReference>
<keyword evidence="12 21" id="KW-0472">Membrane</keyword>
<dbReference type="PRINTS" id="PR00109">
    <property type="entry name" value="TYRKINASE"/>
</dbReference>
<evidence type="ECO:0000256" key="9">
    <source>
        <dbReference type="ARBA" id="ARBA00022777"/>
    </source>
</evidence>
<keyword evidence="4" id="KW-0808">Transferase</keyword>
<evidence type="ECO:0000256" key="6">
    <source>
        <dbReference type="ARBA" id="ARBA00022729"/>
    </source>
</evidence>
<dbReference type="CDD" id="cd00192">
    <property type="entry name" value="PTKc"/>
    <property type="match status" value="1"/>
</dbReference>
<evidence type="ECO:0000256" key="10">
    <source>
        <dbReference type="ARBA" id="ARBA00022840"/>
    </source>
</evidence>
<dbReference type="InterPro" id="IPR001245">
    <property type="entry name" value="Ser-Thr/Tyr_kinase_cat_dom"/>
</dbReference>
<feature type="region of interest" description="Disordered" evidence="20">
    <location>
        <begin position="171"/>
        <end position="192"/>
    </location>
</feature>
<evidence type="ECO:0000256" key="3">
    <source>
        <dbReference type="ARBA" id="ARBA00022553"/>
    </source>
</evidence>
<keyword evidence="13" id="KW-0829">Tyrosine-protein kinase</keyword>
<dbReference type="PROSITE" id="PS00109">
    <property type="entry name" value="PROTEIN_KINASE_TYR"/>
    <property type="match status" value="1"/>
</dbReference>
<dbReference type="GO" id="GO:0004714">
    <property type="term" value="F:transmembrane receptor protein tyrosine kinase activity"/>
    <property type="evidence" value="ECO:0007669"/>
    <property type="project" value="UniProtKB-EC"/>
</dbReference>
<dbReference type="AlphaFoldDB" id="T1I9Y4"/>
<dbReference type="InterPro" id="IPR020635">
    <property type="entry name" value="Tyr_kinase_cat_dom"/>
</dbReference>
<evidence type="ECO:0000256" key="16">
    <source>
        <dbReference type="ARBA" id="ARBA00023180"/>
    </source>
</evidence>
<keyword evidence="24" id="KW-1185">Reference proteome</keyword>
<dbReference type="GO" id="GO:0005524">
    <property type="term" value="F:ATP binding"/>
    <property type="evidence" value="ECO:0007669"/>
    <property type="project" value="UniProtKB-UniRule"/>
</dbReference>
<evidence type="ECO:0000256" key="1">
    <source>
        <dbReference type="ARBA" id="ARBA00004167"/>
    </source>
</evidence>
<name>T1I9Y4_RHOPR</name>
<dbReference type="PROSITE" id="PS00107">
    <property type="entry name" value="PROTEIN_KINASE_ATP"/>
    <property type="match status" value="1"/>
</dbReference>
<feature type="compositionally biased region" description="Polar residues" evidence="20">
    <location>
        <begin position="252"/>
        <end position="284"/>
    </location>
</feature>
<dbReference type="Pfam" id="PF07714">
    <property type="entry name" value="PK_Tyr_Ser-Thr"/>
    <property type="match status" value="1"/>
</dbReference>
<feature type="compositionally biased region" description="Low complexity" evidence="20">
    <location>
        <begin position="498"/>
        <end position="517"/>
    </location>
</feature>
<keyword evidence="10" id="KW-0067">ATP-binding</keyword>
<keyword evidence="14" id="KW-1015">Disulfide bond</keyword>
<keyword evidence="16" id="KW-0325">Glycoprotein</keyword>
<dbReference type="Gene3D" id="1.10.510.10">
    <property type="entry name" value="Transferase(Phosphotransferase) domain 1"/>
    <property type="match status" value="1"/>
</dbReference>
<dbReference type="InterPro" id="IPR017441">
    <property type="entry name" value="Protein_kinase_ATP_BS"/>
</dbReference>
<dbReference type="VEuPathDB" id="VectorBase:RPRC013105"/>
<feature type="compositionally biased region" description="Low complexity" evidence="20">
    <location>
        <begin position="580"/>
        <end position="592"/>
    </location>
</feature>
<evidence type="ECO:0000256" key="18">
    <source>
        <dbReference type="ARBA" id="ARBA00051243"/>
    </source>
</evidence>
<evidence type="ECO:0000256" key="11">
    <source>
        <dbReference type="ARBA" id="ARBA00022989"/>
    </source>
</evidence>
<sequence length="1163" mass="129488">MCTIHSLDGAESQKENEEEGEHYKPRRWSSIGNGPYSKVVSAVDSRELKPEESVAFVISLQEKKNVKSKPLEDKDLNEEVTKYELGEKYDKVTQRALLKRNRKRDRYVLEAESTRKRRRNQGVSYPTTGLPHTMSYNLYNHFRPLEQDVPQDAIIPFLDFGRKLPKGVATTSGINSIEGSSTPRGDLTGSTEEIEDEENLFHEDMDVTVTRKAIERNAAPRGPVVQQRQPLFTAYFKRAPNETSENPPSSPIGSSPAVQNETQSTSPSKSKGTEPNSDLQSNESGIKEHAVLSPNYGLKLNKSESSEVQMAEVQNITEIEQKSAKLVAESTSLPESNKTVLPNPNPTARILSTAVVTSVSVKESLRYPRIRSNYSTNHENVQRNNGSLKTEIMSLNQNVTSSSNETHQSDNRTLRFDLNHFNNNNRRKLYTTLRPKTTTYRPVTFRSTFRRNGSYIPAAVVHVVSTPPSYIEVPKIISQKPQFAAASRTIPTQKVPETAKTASTTTEESRTTSRSAAVQPEILAASELTHALPPSATSFLVTLPPSSALSSTTSQVVTEEPATTSTQPPSAHPGHVEITSASSPISSQSPVPLITSQANFPTQEDARDITATQLLTSTKSTTAQTTSSSSTIMTTTEPAVITTEPEVTSTEPEVIRTEPEVISTEIPVFPTVQQASETHPTLLDTEQPTVAMDDTISSIQPISIKPIKTDLPHFDVIEEILLPSSTARPSVVVDEKNVNMSRKPGVTWLYNQRNGSVVRTNSVADVGVVYQDSSLGLATYILAGLGLIPLLLGIVVLVRQLLLKSKKKVLDESEYSSEYNRSPLPTKLPRVPAHINWEENKTTPASVIQPTKWEFPRDKLRLQTVLGQGNFGQVWKAEADDICDHEGLTRLVAVKTVKEGASPREKEDLLRELGIMQELGAHPNVVTLLGCCTEKEPYLLIMEYVMYGKLLAFLREHRTRAHYFNFSDLSSALNSRDLTVFSYCVARGMEYLVSKGIIHRDLAARNVLVDHNKLCKIADFGMSRNVRDTGQIYEQRPNRGALPIRWMAPESLHYSHFTHSSDVWSFGILLWEIITLGSTPYNTMGAREVMRQVREGYRLEKPKHCKHEFYKVVTKCWHSDPTKRPSFTELKQDIGNLLGDKESEGGYVDLEALAEEMCDQQGH</sequence>
<keyword evidence="7" id="KW-0677">Repeat</keyword>
<feature type="region of interest" description="Disordered" evidence="20">
    <location>
        <begin position="1"/>
        <end position="35"/>
    </location>
</feature>
<evidence type="ECO:0000256" key="21">
    <source>
        <dbReference type="SAM" id="Phobius"/>
    </source>
</evidence>
<keyword evidence="6" id="KW-0732">Signal</keyword>
<feature type="transmembrane region" description="Helical" evidence="21">
    <location>
        <begin position="777"/>
        <end position="798"/>
    </location>
</feature>
<evidence type="ECO:0000256" key="8">
    <source>
        <dbReference type="ARBA" id="ARBA00022741"/>
    </source>
</evidence>
<dbReference type="EMBL" id="ACPB03005141">
    <property type="status" value="NOT_ANNOTATED_CDS"/>
    <property type="molecule type" value="Genomic_DNA"/>
</dbReference>
<dbReference type="InterPro" id="IPR000719">
    <property type="entry name" value="Prot_kinase_dom"/>
</dbReference>
<dbReference type="PROSITE" id="PS50011">
    <property type="entry name" value="PROTEIN_KINASE_DOM"/>
    <property type="match status" value="1"/>
</dbReference>
<evidence type="ECO:0000259" key="22">
    <source>
        <dbReference type="PROSITE" id="PS50011"/>
    </source>
</evidence>
<dbReference type="Proteomes" id="UP000015103">
    <property type="component" value="Unassembled WGS sequence"/>
</dbReference>
<keyword evidence="17" id="KW-0393">Immunoglobulin domain</keyword>
<evidence type="ECO:0000256" key="20">
    <source>
        <dbReference type="SAM" id="MobiDB-lite"/>
    </source>
</evidence>
<dbReference type="GO" id="GO:0043235">
    <property type="term" value="C:receptor complex"/>
    <property type="evidence" value="ECO:0007669"/>
    <property type="project" value="TreeGrafter"/>
</dbReference>
<dbReference type="Gene3D" id="3.30.200.20">
    <property type="entry name" value="Phosphorylase Kinase, domain 1"/>
    <property type="match status" value="1"/>
</dbReference>
<evidence type="ECO:0000313" key="23">
    <source>
        <dbReference type="EnsemblMetazoa" id="RPRC013105-PA"/>
    </source>
</evidence>
<dbReference type="STRING" id="13249.T1I9Y4"/>
<feature type="region of interest" description="Disordered" evidence="20">
    <location>
        <begin position="613"/>
        <end position="633"/>
    </location>
</feature>
<proteinExistence type="predicted"/>
<keyword evidence="15" id="KW-0675">Receptor</keyword>
<evidence type="ECO:0000256" key="13">
    <source>
        <dbReference type="ARBA" id="ARBA00023137"/>
    </source>
</evidence>
<comment type="function">
    <text evidence="19">Receptor for basic fibroblast growth factor.</text>
</comment>
<dbReference type="SMART" id="SM00219">
    <property type="entry name" value="TyrKc"/>
    <property type="match status" value="1"/>
</dbReference>
<keyword evidence="11 21" id="KW-1133">Transmembrane helix</keyword>
<accession>T1I9Y4</accession>
<feature type="region of interest" description="Disordered" evidence="20">
    <location>
        <begin position="551"/>
        <end position="593"/>
    </location>
</feature>
<dbReference type="OMA" id="EHRTRAH"/>
<feature type="region of interest" description="Disordered" evidence="20">
    <location>
        <begin position="488"/>
        <end position="517"/>
    </location>
</feature>
<dbReference type="GO" id="GO:0007169">
    <property type="term" value="P:cell surface receptor protein tyrosine kinase signaling pathway"/>
    <property type="evidence" value="ECO:0007669"/>
    <property type="project" value="TreeGrafter"/>
</dbReference>
<dbReference type="InterPro" id="IPR050122">
    <property type="entry name" value="RTK"/>
</dbReference>
<feature type="compositionally biased region" description="Polar residues" evidence="20">
    <location>
        <begin position="171"/>
        <end position="191"/>
    </location>
</feature>
<evidence type="ECO:0000256" key="2">
    <source>
        <dbReference type="ARBA" id="ARBA00011902"/>
    </source>
</evidence>
<dbReference type="HOGENOM" id="CLU_274998_0_0_1"/>
<organism evidence="23 24">
    <name type="scientific">Rhodnius prolixus</name>
    <name type="common">Triatomid bug</name>
    <dbReference type="NCBI Taxonomy" id="13249"/>
    <lineage>
        <taxon>Eukaryota</taxon>
        <taxon>Metazoa</taxon>
        <taxon>Ecdysozoa</taxon>
        <taxon>Arthropoda</taxon>
        <taxon>Hexapoda</taxon>
        <taxon>Insecta</taxon>
        <taxon>Pterygota</taxon>
        <taxon>Neoptera</taxon>
        <taxon>Paraneoptera</taxon>
        <taxon>Hemiptera</taxon>
        <taxon>Heteroptera</taxon>
        <taxon>Panheteroptera</taxon>
        <taxon>Cimicomorpha</taxon>
        <taxon>Reduviidae</taxon>
        <taxon>Triatominae</taxon>
        <taxon>Rhodnius</taxon>
    </lineage>
</organism>
<dbReference type="EC" id="2.7.10.1" evidence="2"/>
<feature type="domain" description="Protein kinase" evidence="22">
    <location>
        <begin position="860"/>
        <end position="1138"/>
    </location>
</feature>
<dbReference type="eggNOG" id="KOG0200">
    <property type="taxonomic scope" value="Eukaryota"/>
</dbReference>
<reference evidence="23" key="1">
    <citation type="submission" date="2015-05" db="UniProtKB">
        <authorList>
            <consortium name="EnsemblMetazoa"/>
        </authorList>
    </citation>
    <scope>IDENTIFICATION</scope>
</reference>
<dbReference type="GO" id="GO:0005886">
    <property type="term" value="C:plasma membrane"/>
    <property type="evidence" value="ECO:0007669"/>
    <property type="project" value="TreeGrafter"/>
</dbReference>
<evidence type="ECO:0000313" key="24">
    <source>
        <dbReference type="Proteomes" id="UP000015103"/>
    </source>
</evidence>
<evidence type="ECO:0000256" key="12">
    <source>
        <dbReference type="ARBA" id="ARBA00023136"/>
    </source>
</evidence>